<dbReference type="AlphaFoldDB" id="A0A9P5TYF5"/>
<gene>
    <name evidence="3" type="ORF">BDP27DRAFT_1432986</name>
</gene>
<keyword evidence="2" id="KW-0472">Membrane</keyword>
<proteinExistence type="predicted"/>
<name>A0A9P5TYF5_9AGAR</name>
<dbReference type="EMBL" id="JADNRY010000394">
    <property type="protein sequence ID" value="KAF9058338.1"/>
    <property type="molecule type" value="Genomic_DNA"/>
</dbReference>
<evidence type="ECO:0000256" key="1">
    <source>
        <dbReference type="SAM" id="MobiDB-lite"/>
    </source>
</evidence>
<feature type="transmembrane region" description="Helical" evidence="2">
    <location>
        <begin position="89"/>
        <end position="110"/>
    </location>
</feature>
<accession>A0A9P5TYF5</accession>
<sequence length="221" mass="23883">MGISNLFQPNATFNITLAQAQGGGLCIPRSLKPVYQTACSLDFPESSASASSSTSTAPLSSTPPSSASTAPLKPTAMISSSNTSKKTELGAIVGGVIGTLTLLGLGLWLWKRTRHTEQKQRTVYITNPYTLTDEDNTGQLTTIKRGKLQQRSEELVQSMRELQQSQVTAQPVSESSDLNAAGTTRDPLQTWIQAIETRMENLTTEMSRYIQPPAYENGTIV</sequence>
<evidence type="ECO:0000313" key="3">
    <source>
        <dbReference type="EMBL" id="KAF9058338.1"/>
    </source>
</evidence>
<evidence type="ECO:0000313" key="4">
    <source>
        <dbReference type="Proteomes" id="UP000772434"/>
    </source>
</evidence>
<feature type="compositionally biased region" description="Low complexity" evidence="1">
    <location>
        <begin position="50"/>
        <end position="76"/>
    </location>
</feature>
<dbReference type="Proteomes" id="UP000772434">
    <property type="component" value="Unassembled WGS sequence"/>
</dbReference>
<evidence type="ECO:0000256" key="2">
    <source>
        <dbReference type="SAM" id="Phobius"/>
    </source>
</evidence>
<feature type="region of interest" description="Disordered" evidence="1">
    <location>
        <begin position="50"/>
        <end position="84"/>
    </location>
</feature>
<keyword evidence="4" id="KW-1185">Reference proteome</keyword>
<keyword evidence="2" id="KW-0812">Transmembrane</keyword>
<protein>
    <submittedName>
        <fullName evidence="3">Uncharacterized protein</fullName>
    </submittedName>
</protein>
<keyword evidence="2" id="KW-1133">Transmembrane helix</keyword>
<organism evidence="3 4">
    <name type="scientific">Rhodocollybia butyracea</name>
    <dbReference type="NCBI Taxonomy" id="206335"/>
    <lineage>
        <taxon>Eukaryota</taxon>
        <taxon>Fungi</taxon>
        <taxon>Dikarya</taxon>
        <taxon>Basidiomycota</taxon>
        <taxon>Agaricomycotina</taxon>
        <taxon>Agaricomycetes</taxon>
        <taxon>Agaricomycetidae</taxon>
        <taxon>Agaricales</taxon>
        <taxon>Marasmiineae</taxon>
        <taxon>Omphalotaceae</taxon>
        <taxon>Rhodocollybia</taxon>
    </lineage>
</organism>
<comment type="caution">
    <text evidence="3">The sequence shown here is derived from an EMBL/GenBank/DDBJ whole genome shotgun (WGS) entry which is preliminary data.</text>
</comment>
<reference evidence="3" key="1">
    <citation type="submission" date="2020-11" db="EMBL/GenBank/DDBJ databases">
        <authorList>
            <consortium name="DOE Joint Genome Institute"/>
            <person name="Ahrendt S."/>
            <person name="Riley R."/>
            <person name="Andreopoulos W."/>
            <person name="Labutti K."/>
            <person name="Pangilinan J."/>
            <person name="Ruiz-Duenas F.J."/>
            <person name="Barrasa J.M."/>
            <person name="Sanchez-Garcia M."/>
            <person name="Camarero S."/>
            <person name="Miyauchi S."/>
            <person name="Serrano A."/>
            <person name="Linde D."/>
            <person name="Babiker R."/>
            <person name="Drula E."/>
            <person name="Ayuso-Fernandez I."/>
            <person name="Pacheco R."/>
            <person name="Padilla G."/>
            <person name="Ferreira P."/>
            <person name="Barriuso J."/>
            <person name="Kellner H."/>
            <person name="Castanera R."/>
            <person name="Alfaro M."/>
            <person name="Ramirez L."/>
            <person name="Pisabarro A.G."/>
            <person name="Kuo A."/>
            <person name="Tritt A."/>
            <person name="Lipzen A."/>
            <person name="He G."/>
            <person name="Yan M."/>
            <person name="Ng V."/>
            <person name="Cullen D."/>
            <person name="Martin F."/>
            <person name="Rosso M.-N."/>
            <person name="Henrissat B."/>
            <person name="Hibbett D."/>
            <person name="Martinez A.T."/>
            <person name="Grigoriev I.V."/>
        </authorList>
    </citation>
    <scope>NUCLEOTIDE SEQUENCE</scope>
    <source>
        <strain evidence="3">AH 40177</strain>
    </source>
</reference>